<name>W1PSR2_AMBTC</name>
<dbReference type="PANTHER" id="PTHR37381">
    <property type="entry name" value="PENTATRICOPEPTIDE REPEAT (PPR) SUPERFAMILY PROTEIN"/>
    <property type="match status" value="1"/>
</dbReference>
<dbReference type="Gramene" id="ERN11078">
    <property type="protein sequence ID" value="ERN11078"/>
    <property type="gene ID" value="AMTR_s00024p00130820"/>
</dbReference>
<dbReference type="HOGENOM" id="CLU_027242_0_0_1"/>
<dbReference type="PANTHER" id="PTHR37381:SF1">
    <property type="entry name" value="PENTATRICOPEPTIDE REPEAT (PPR) SUPERFAMILY PROTEIN"/>
    <property type="match status" value="1"/>
</dbReference>
<protein>
    <submittedName>
        <fullName evidence="1">Uncharacterized protein</fullName>
    </submittedName>
</protein>
<evidence type="ECO:0000313" key="2">
    <source>
        <dbReference type="Proteomes" id="UP000017836"/>
    </source>
</evidence>
<accession>W1PSR2</accession>
<dbReference type="Proteomes" id="UP000017836">
    <property type="component" value="Unassembled WGS sequence"/>
</dbReference>
<dbReference type="AlphaFoldDB" id="W1PSR2"/>
<gene>
    <name evidence="1" type="ORF">AMTR_s00024p00130820</name>
</gene>
<proteinExistence type="predicted"/>
<dbReference type="OMA" id="EAMCITN"/>
<dbReference type="eggNOG" id="ENOG502QTEY">
    <property type="taxonomic scope" value="Eukaryota"/>
</dbReference>
<evidence type="ECO:0000313" key="1">
    <source>
        <dbReference type="EMBL" id="ERN11078.1"/>
    </source>
</evidence>
<organism evidence="1 2">
    <name type="scientific">Amborella trichopoda</name>
    <dbReference type="NCBI Taxonomy" id="13333"/>
    <lineage>
        <taxon>Eukaryota</taxon>
        <taxon>Viridiplantae</taxon>
        <taxon>Streptophyta</taxon>
        <taxon>Embryophyta</taxon>
        <taxon>Tracheophyta</taxon>
        <taxon>Spermatophyta</taxon>
        <taxon>Magnoliopsida</taxon>
        <taxon>Amborellales</taxon>
        <taxon>Amborellaceae</taxon>
        <taxon>Amborella</taxon>
    </lineage>
</organism>
<reference evidence="2" key="1">
    <citation type="journal article" date="2013" name="Science">
        <title>The Amborella genome and the evolution of flowering plants.</title>
        <authorList>
            <consortium name="Amborella Genome Project"/>
        </authorList>
    </citation>
    <scope>NUCLEOTIDE SEQUENCE [LARGE SCALE GENOMIC DNA]</scope>
</reference>
<dbReference type="EMBL" id="KI392710">
    <property type="protein sequence ID" value="ERN11078.1"/>
    <property type="molecule type" value="Genomic_DNA"/>
</dbReference>
<sequence>MALKLIATPWVSSPFQTLTLSSKSPTISSNTRTLLILLLSRCISATSPLKPTLKSFNARASLNGEMEAQEPISRASLSTENEPSFLDEDLLRRASVARDAREVLSMISEKYPNEGGVIGASDCSRIIGMALKQSNTELAFSVFSAMRGNFTKKKLGEVNEDEKELGSSVECWKWAPPDVNTYATLVRGLAASLCVSDAIRTITDVSRAGLPYREEVHFGQIVKCPTCTIAIAVAQPQHGIQIASCSKCRYQYDLVSGHIVSIDSEAISTDISPWDKALRLLQIIKKSIPAAVHSIVVQTPSGIAQTHRFSTKTVDLPAQEGQRVTIASAPPSNIYRELGPFKLRARIPGFDPGEPISITNHTSGVQSELLRAPAKNKVSSLLDPPILLLPIALLATGDAASGILDPTLPRVISIAAASSIILGTTINTIILPRLNQLPQRSADAIAIRQQLLAQHDMLQTRMKELSQAAEREVWMLARMCQLENKILAVGEPSYRARRSRILKVRESLENSLLTRIGLIDSYARISSMIEIEVEMNSDVLAAEAVSNAENIAEQIEHMMELENLEERWRMQAEANDELEKLLNSQPMSTEPTSLKITETSVLRDIIQEKADNFRELAGEPIAGNFEVERFRAFMISELMGPLNVLEKSSKIQTQGNPKRSLPARRIMVRN</sequence>
<keyword evidence="2" id="KW-1185">Reference proteome</keyword>